<proteinExistence type="predicted"/>
<comment type="caution">
    <text evidence="3">The sequence shown here is derived from an EMBL/GenBank/DDBJ whole genome shotgun (WGS) entry which is preliminary data.</text>
</comment>
<protein>
    <submittedName>
        <fullName evidence="3">Recombinase family protein</fullName>
    </submittedName>
</protein>
<accession>A0A926DX77</accession>
<dbReference type="Pfam" id="PF07508">
    <property type="entry name" value="Recombinase"/>
    <property type="match status" value="1"/>
</dbReference>
<dbReference type="PROSITE" id="PS51737">
    <property type="entry name" value="RECOMBINASE_DNA_BIND"/>
    <property type="match status" value="1"/>
</dbReference>
<dbReference type="GO" id="GO:0000150">
    <property type="term" value="F:DNA strand exchange activity"/>
    <property type="evidence" value="ECO:0007669"/>
    <property type="project" value="InterPro"/>
</dbReference>
<name>A0A926DX77_9FIRM</name>
<dbReference type="SMART" id="SM00857">
    <property type="entry name" value="Resolvase"/>
    <property type="match status" value="1"/>
</dbReference>
<dbReference type="InterPro" id="IPR036162">
    <property type="entry name" value="Resolvase-like_N_sf"/>
</dbReference>
<organism evidence="3 4">
    <name type="scientific">Bianquea renquensis</name>
    <dbReference type="NCBI Taxonomy" id="2763661"/>
    <lineage>
        <taxon>Bacteria</taxon>
        <taxon>Bacillati</taxon>
        <taxon>Bacillota</taxon>
        <taxon>Clostridia</taxon>
        <taxon>Eubacteriales</taxon>
        <taxon>Bianqueaceae</taxon>
        <taxon>Bianquea</taxon>
    </lineage>
</organism>
<sequence length="227" mass="26552">MQENYMVGIYARLSRDDERVGESVSIENQKEMLSRYVREQGWTLYDYYCDDGVNGTTFDRPGLNRLVQDATDRKINLVLCKDLSRLGRDYIEAGKYTDFVFPSRGCRKNTEDKHILEIDPVTAPVVRRIFDLRLQGYGFRKIALQLNAEKVPSPRSFYYMAEGRENLRGETPYWNDVTVKTILRNEVYLGHMVQNKTGTVSYKNHKQISKPESEWIRVEHTHEPLIS</sequence>
<dbReference type="InterPro" id="IPR011109">
    <property type="entry name" value="DNA_bind_recombinase_dom"/>
</dbReference>
<dbReference type="RefSeq" id="WP_249290100.1">
    <property type="nucleotide sequence ID" value="NZ_JACRSQ010000034.1"/>
</dbReference>
<gene>
    <name evidence="3" type="ORF">H8730_15105</name>
</gene>
<dbReference type="GO" id="GO:0003677">
    <property type="term" value="F:DNA binding"/>
    <property type="evidence" value="ECO:0007669"/>
    <property type="project" value="InterPro"/>
</dbReference>
<dbReference type="InterPro" id="IPR050639">
    <property type="entry name" value="SSR_resolvase"/>
</dbReference>
<keyword evidence="4" id="KW-1185">Reference proteome</keyword>
<evidence type="ECO:0000259" key="2">
    <source>
        <dbReference type="PROSITE" id="PS51737"/>
    </source>
</evidence>
<feature type="domain" description="Resolvase/invertase-type recombinase catalytic" evidence="1">
    <location>
        <begin position="6"/>
        <end position="90"/>
    </location>
</feature>
<dbReference type="PANTHER" id="PTHR30461:SF23">
    <property type="entry name" value="DNA RECOMBINASE-RELATED"/>
    <property type="match status" value="1"/>
</dbReference>
<dbReference type="Pfam" id="PF00239">
    <property type="entry name" value="Resolvase"/>
    <property type="match status" value="1"/>
</dbReference>
<evidence type="ECO:0000313" key="3">
    <source>
        <dbReference type="EMBL" id="MBC8544875.1"/>
    </source>
</evidence>
<dbReference type="InterPro" id="IPR006119">
    <property type="entry name" value="Resolv_N"/>
</dbReference>
<dbReference type="PANTHER" id="PTHR30461">
    <property type="entry name" value="DNA-INVERTASE FROM LAMBDOID PROPHAGE"/>
    <property type="match status" value="1"/>
</dbReference>
<evidence type="ECO:0000259" key="1">
    <source>
        <dbReference type="PROSITE" id="PS51736"/>
    </source>
</evidence>
<reference evidence="3" key="1">
    <citation type="submission" date="2020-08" db="EMBL/GenBank/DDBJ databases">
        <title>Genome public.</title>
        <authorList>
            <person name="Liu C."/>
            <person name="Sun Q."/>
        </authorList>
    </citation>
    <scope>NUCLEOTIDE SEQUENCE</scope>
    <source>
        <strain evidence="3">NSJ-32</strain>
    </source>
</reference>
<dbReference type="Gene3D" id="3.40.50.1390">
    <property type="entry name" value="Resolvase, N-terminal catalytic domain"/>
    <property type="match status" value="1"/>
</dbReference>
<dbReference type="PROSITE" id="PS51736">
    <property type="entry name" value="RECOMBINASES_3"/>
    <property type="match status" value="1"/>
</dbReference>
<dbReference type="Proteomes" id="UP000657006">
    <property type="component" value="Unassembled WGS sequence"/>
</dbReference>
<dbReference type="AlphaFoldDB" id="A0A926DX77"/>
<dbReference type="EMBL" id="JACRSQ010000034">
    <property type="protein sequence ID" value="MBC8544875.1"/>
    <property type="molecule type" value="Genomic_DNA"/>
</dbReference>
<feature type="domain" description="Recombinase" evidence="2">
    <location>
        <begin position="103"/>
        <end position="227"/>
    </location>
</feature>
<dbReference type="SUPFAM" id="SSF53041">
    <property type="entry name" value="Resolvase-like"/>
    <property type="match status" value="1"/>
</dbReference>
<feature type="non-terminal residue" evidence="3">
    <location>
        <position position="227"/>
    </location>
</feature>
<evidence type="ECO:0000313" key="4">
    <source>
        <dbReference type="Proteomes" id="UP000657006"/>
    </source>
</evidence>